<dbReference type="InterPro" id="IPR027417">
    <property type="entry name" value="P-loop_NTPase"/>
</dbReference>
<dbReference type="GeneID" id="57962503"/>
<evidence type="ECO:0000256" key="7">
    <source>
        <dbReference type="ARBA" id="ARBA00022840"/>
    </source>
</evidence>
<dbReference type="PANTHER" id="PTHR43790:SF3">
    <property type="entry name" value="D-ALLOSE IMPORT ATP-BINDING PROTEIN ALSA-RELATED"/>
    <property type="match status" value="1"/>
</dbReference>
<dbReference type="GO" id="GO:0005886">
    <property type="term" value="C:plasma membrane"/>
    <property type="evidence" value="ECO:0007669"/>
    <property type="project" value="UniProtKB-SubCell"/>
</dbReference>
<dbReference type="PANTHER" id="PTHR43790">
    <property type="entry name" value="CARBOHYDRATE TRANSPORT ATP-BINDING PROTEIN MG119-RELATED"/>
    <property type="match status" value="1"/>
</dbReference>
<evidence type="ECO:0000256" key="9">
    <source>
        <dbReference type="ARBA" id="ARBA00023136"/>
    </source>
</evidence>
<dbReference type="PROSITE" id="PS50893">
    <property type="entry name" value="ABC_TRANSPORTER_2"/>
    <property type="match status" value="2"/>
</dbReference>
<keyword evidence="7" id="KW-0067">ATP-binding</keyword>
<keyword evidence="8" id="KW-1278">Translocase</keyword>
<name>A0A0E2HFP9_9FIRM</name>
<dbReference type="RefSeq" id="WP_002586743.1">
    <property type="nucleotide sequence ID" value="NZ_KB850987.1"/>
</dbReference>
<dbReference type="InterPro" id="IPR003439">
    <property type="entry name" value="ABC_transporter-like_ATP-bd"/>
</dbReference>
<keyword evidence="2" id="KW-0813">Transport</keyword>
<sequence>MKKELLRMENIVKTFPGVRALNNAAITVHEGEVMGLMGENGAGKSTLMNVLGGVFTADSGDIYIEGKMVSIHSVHDSQNMGVAFIHQELALEPYLTIAENIFLGREMRNSFGMVNKDKMAEAARPLLERVGLEVDPNENVGKLSIGQQQMVEIAKSFSLNAKILILDEPTSSLSEKEVDILFKTVGDLKKQGMGIVFITHKMAEVFQLCDAVTIMRDGEFMGELQSKKCTEAQLISLMVGRDLGNYYVRTFNELGQVVLEARNICAGKRAINCSFSVRKGEILGFYGLVGAGRSELMKAVMGLDPLDSGEIYLKGELVKRPDPMFMQKRGVALVPESRKTEGLLLKNTIAFNISLPVLDRFMRGMRVDADKEAGIVEQGIDALKIKAPSPNINCSTLSGGNQQKVLLAKWLATDPEVLILDEPTRGIDVGAKAEIYTIINNLAKEGLAIILISSEMPEVMNMSDRVVIMHEGRITGELAHQDGISQEMILTYAMGVNKNE</sequence>
<keyword evidence="4" id="KW-0762">Sugar transport</keyword>
<dbReference type="Gene3D" id="3.40.50.300">
    <property type="entry name" value="P-loop containing nucleotide triphosphate hydrolases"/>
    <property type="match status" value="2"/>
</dbReference>
<reference evidence="11 12" key="1">
    <citation type="submission" date="2013-01" db="EMBL/GenBank/DDBJ databases">
        <title>The Genome Sequence of Clostridium clostridioforme 90A8.</title>
        <authorList>
            <consortium name="The Broad Institute Genome Sequencing Platform"/>
            <person name="Earl A."/>
            <person name="Ward D."/>
            <person name="Feldgarden M."/>
            <person name="Gevers D."/>
            <person name="Courvalin P."/>
            <person name="Lambert T."/>
            <person name="Walker B."/>
            <person name="Young S.K."/>
            <person name="Zeng Q."/>
            <person name="Gargeya S."/>
            <person name="Fitzgerald M."/>
            <person name="Haas B."/>
            <person name="Abouelleil A."/>
            <person name="Alvarado L."/>
            <person name="Arachchi H.M."/>
            <person name="Berlin A.M."/>
            <person name="Chapman S.B."/>
            <person name="Dewar J."/>
            <person name="Goldberg J."/>
            <person name="Griggs A."/>
            <person name="Gujja S."/>
            <person name="Hansen M."/>
            <person name="Howarth C."/>
            <person name="Imamovic A."/>
            <person name="Larimer J."/>
            <person name="McCowan C."/>
            <person name="Murphy C."/>
            <person name="Neiman D."/>
            <person name="Pearson M."/>
            <person name="Priest M."/>
            <person name="Roberts A."/>
            <person name="Saif S."/>
            <person name="Shea T."/>
            <person name="Sisk P."/>
            <person name="Sykes S."/>
            <person name="Wortman J."/>
            <person name="Nusbaum C."/>
            <person name="Birren B."/>
        </authorList>
    </citation>
    <scope>NUCLEOTIDE SEQUENCE [LARGE SCALE GENOMIC DNA]</scope>
    <source>
        <strain evidence="11 12">90A8</strain>
    </source>
</reference>
<dbReference type="GO" id="GO:0005524">
    <property type="term" value="F:ATP binding"/>
    <property type="evidence" value="ECO:0007669"/>
    <property type="project" value="UniProtKB-KW"/>
</dbReference>
<evidence type="ECO:0000259" key="10">
    <source>
        <dbReference type="PROSITE" id="PS50893"/>
    </source>
</evidence>
<keyword evidence="9" id="KW-0472">Membrane</keyword>
<dbReference type="CDD" id="cd03215">
    <property type="entry name" value="ABC_Carb_Monos_II"/>
    <property type="match status" value="1"/>
</dbReference>
<dbReference type="Proteomes" id="UP000013085">
    <property type="component" value="Unassembled WGS sequence"/>
</dbReference>
<keyword evidence="3" id="KW-1003">Cell membrane</keyword>
<dbReference type="InterPro" id="IPR003593">
    <property type="entry name" value="AAA+_ATPase"/>
</dbReference>
<dbReference type="SUPFAM" id="SSF52540">
    <property type="entry name" value="P-loop containing nucleoside triphosphate hydrolases"/>
    <property type="match status" value="2"/>
</dbReference>
<dbReference type="InterPro" id="IPR050107">
    <property type="entry name" value="ABC_carbohydrate_import_ATPase"/>
</dbReference>
<dbReference type="HOGENOM" id="CLU_000604_92_3_9"/>
<keyword evidence="6" id="KW-0547">Nucleotide-binding</keyword>
<accession>A0A0E2HFP9</accession>
<dbReference type="AlphaFoldDB" id="A0A0E2HFP9"/>
<evidence type="ECO:0000256" key="2">
    <source>
        <dbReference type="ARBA" id="ARBA00022448"/>
    </source>
</evidence>
<dbReference type="SMART" id="SM00382">
    <property type="entry name" value="AAA"/>
    <property type="match status" value="2"/>
</dbReference>
<protein>
    <recommendedName>
        <fullName evidence="10">ABC transporter domain-containing protein</fullName>
    </recommendedName>
</protein>
<dbReference type="FunFam" id="3.40.50.300:FF:000127">
    <property type="entry name" value="Ribose import ATP-binding protein RbsA"/>
    <property type="match status" value="1"/>
</dbReference>
<evidence type="ECO:0000313" key="11">
    <source>
        <dbReference type="EMBL" id="ENZ19249.1"/>
    </source>
</evidence>
<evidence type="ECO:0000256" key="6">
    <source>
        <dbReference type="ARBA" id="ARBA00022741"/>
    </source>
</evidence>
<evidence type="ECO:0000256" key="3">
    <source>
        <dbReference type="ARBA" id="ARBA00022475"/>
    </source>
</evidence>
<dbReference type="InterPro" id="IPR017871">
    <property type="entry name" value="ABC_transporter-like_CS"/>
</dbReference>
<comment type="caution">
    <text evidence="11">The sequence shown here is derived from an EMBL/GenBank/DDBJ whole genome shotgun (WGS) entry which is preliminary data.</text>
</comment>
<evidence type="ECO:0000256" key="5">
    <source>
        <dbReference type="ARBA" id="ARBA00022737"/>
    </source>
</evidence>
<evidence type="ECO:0000256" key="8">
    <source>
        <dbReference type="ARBA" id="ARBA00022967"/>
    </source>
</evidence>
<gene>
    <name evidence="11" type="ORF">HMPREF1090_00633</name>
</gene>
<dbReference type="PROSITE" id="PS00211">
    <property type="entry name" value="ABC_TRANSPORTER_1"/>
    <property type="match status" value="1"/>
</dbReference>
<evidence type="ECO:0000313" key="12">
    <source>
        <dbReference type="Proteomes" id="UP000013085"/>
    </source>
</evidence>
<feature type="domain" description="ABC transporter" evidence="10">
    <location>
        <begin position="248"/>
        <end position="496"/>
    </location>
</feature>
<proteinExistence type="predicted"/>
<dbReference type="EMBL" id="AGYR01000005">
    <property type="protein sequence ID" value="ENZ19249.1"/>
    <property type="molecule type" value="Genomic_DNA"/>
</dbReference>
<comment type="subcellular location">
    <subcellularLocation>
        <location evidence="1">Cell membrane</location>
        <topology evidence="1">Peripheral membrane protein</topology>
    </subcellularLocation>
</comment>
<keyword evidence="5" id="KW-0677">Repeat</keyword>
<feature type="domain" description="ABC transporter" evidence="10">
    <location>
        <begin position="6"/>
        <end position="242"/>
    </location>
</feature>
<dbReference type="PATRIC" id="fig|999408.3.peg.679"/>
<dbReference type="CDD" id="cd03216">
    <property type="entry name" value="ABC_Carb_Monos_I"/>
    <property type="match status" value="1"/>
</dbReference>
<evidence type="ECO:0000256" key="4">
    <source>
        <dbReference type="ARBA" id="ARBA00022597"/>
    </source>
</evidence>
<organism evidence="11 12">
    <name type="scientific">[Clostridium] clostridioforme 90A8</name>
    <dbReference type="NCBI Taxonomy" id="999408"/>
    <lineage>
        <taxon>Bacteria</taxon>
        <taxon>Bacillati</taxon>
        <taxon>Bacillota</taxon>
        <taxon>Clostridia</taxon>
        <taxon>Lachnospirales</taxon>
        <taxon>Lachnospiraceae</taxon>
        <taxon>Enterocloster</taxon>
    </lineage>
</organism>
<dbReference type="Pfam" id="PF00005">
    <property type="entry name" value="ABC_tran"/>
    <property type="match status" value="2"/>
</dbReference>
<dbReference type="GO" id="GO:0016887">
    <property type="term" value="F:ATP hydrolysis activity"/>
    <property type="evidence" value="ECO:0007669"/>
    <property type="project" value="InterPro"/>
</dbReference>
<evidence type="ECO:0000256" key="1">
    <source>
        <dbReference type="ARBA" id="ARBA00004202"/>
    </source>
</evidence>